<dbReference type="Proteomes" id="UP001562354">
    <property type="component" value="Unassembled WGS sequence"/>
</dbReference>
<keyword evidence="8" id="KW-0732">Signal</keyword>
<gene>
    <name evidence="10" type="ORF">AAFC00_003820</name>
</gene>
<dbReference type="PANTHER" id="PTHR33577:SF1">
    <property type="entry name" value="HEME HALOPEROXIDASE FAMILY PROFILE DOMAIN-CONTAINING PROTEIN"/>
    <property type="match status" value="1"/>
</dbReference>
<evidence type="ECO:0000313" key="11">
    <source>
        <dbReference type="Proteomes" id="UP001562354"/>
    </source>
</evidence>
<evidence type="ECO:0000256" key="8">
    <source>
        <dbReference type="SAM" id="SignalP"/>
    </source>
</evidence>
<evidence type="ECO:0000313" key="10">
    <source>
        <dbReference type="EMBL" id="KAL1304902.1"/>
    </source>
</evidence>
<dbReference type="PANTHER" id="PTHR33577">
    <property type="entry name" value="STERIGMATOCYSTIN BIOSYNTHESIS PEROXIDASE STCC-RELATED"/>
    <property type="match status" value="1"/>
</dbReference>
<dbReference type="PROSITE" id="PS51405">
    <property type="entry name" value="HEME_HALOPEROXIDASE"/>
    <property type="match status" value="1"/>
</dbReference>
<keyword evidence="3" id="KW-0349">Heme</keyword>
<dbReference type="InterPro" id="IPR036851">
    <property type="entry name" value="Chloroperoxidase-like_sf"/>
</dbReference>
<protein>
    <recommendedName>
        <fullName evidence="9">Heme haloperoxidase family profile domain-containing protein</fullName>
    </recommendedName>
</protein>
<dbReference type="Pfam" id="PF01328">
    <property type="entry name" value="Peroxidase_2"/>
    <property type="match status" value="1"/>
</dbReference>
<dbReference type="RefSeq" id="XP_069201176.1">
    <property type="nucleotide sequence ID" value="XM_069343347.1"/>
</dbReference>
<sequence>MKSAISLVTALVFAGHSAAYPSILAHLEQQAGGNAPLKRDSLVFDAAAQYISTSGDHAFVAPGPNDQRGPCPGLNAAANHGYLPHDGVATISEFVAGTNKVFGMGLDLGAFLSVYGAVADGDGTKWSIGGPTSEVGALAGLLSLGQPTGISGSHNKYESDVSPTRGDLYQYGNDYLLQVSQFQQLYDMGAANDNYDLSLLTQFRANRFQQSKSDNPYFFNGAFSGVIVQPAAYTFIYRFMANKSAEYPEGRLDGDVLKSFFSITGDSGNFKYTPGYERIPKNWYTRNALDPYTIPFFSLDLNAAAAQYPEFLSIGGNTGKVNSFTGVDITNLTGGVYNLQTLLQGNNLACFGLQTAVQALPDFISGLLTNSALSNLLDSALGNATAGLDCPQLTEIDEDQFAQYPGYAKLNTNTGSY</sequence>
<keyword evidence="4" id="KW-0479">Metal-binding</keyword>
<dbReference type="GeneID" id="95977520"/>
<accession>A0ABR3PFG6</accession>
<evidence type="ECO:0000256" key="2">
    <source>
        <dbReference type="ARBA" id="ARBA00022559"/>
    </source>
</evidence>
<evidence type="ECO:0000256" key="4">
    <source>
        <dbReference type="ARBA" id="ARBA00022723"/>
    </source>
</evidence>
<evidence type="ECO:0000256" key="3">
    <source>
        <dbReference type="ARBA" id="ARBA00022617"/>
    </source>
</evidence>
<reference evidence="10 11" key="1">
    <citation type="submission" date="2024-07" db="EMBL/GenBank/DDBJ databases">
        <title>Draft sequence of the Neodothiora populina.</title>
        <authorList>
            <person name="Drown D.D."/>
            <person name="Schuette U.S."/>
            <person name="Buechlein A.B."/>
            <person name="Rusch D.R."/>
            <person name="Winton L.W."/>
            <person name="Adams G.A."/>
        </authorList>
    </citation>
    <scope>NUCLEOTIDE SEQUENCE [LARGE SCALE GENOMIC DNA]</scope>
    <source>
        <strain evidence="10 11">CPC 39397</strain>
    </source>
</reference>
<feature type="domain" description="Heme haloperoxidase family profile" evidence="9">
    <location>
        <begin position="55"/>
        <end position="303"/>
    </location>
</feature>
<keyword evidence="2" id="KW-0575">Peroxidase</keyword>
<organism evidence="10 11">
    <name type="scientific">Neodothiora populina</name>
    <dbReference type="NCBI Taxonomy" id="2781224"/>
    <lineage>
        <taxon>Eukaryota</taxon>
        <taxon>Fungi</taxon>
        <taxon>Dikarya</taxon>
        <taxon>Ascomycota</taxon>
        <taxon>Pezizomycotina</taxon>
        <taxon>Dothideomycetes</taxon>
        <taxon>Dothideomycetidae</taxon>
        <taxon>Dothideales</taxon>
        <taxon>Dothioraceae</taxon>
        <taxon>Neodothiora</taxon>
    </lineage>
</organism>
<evidence type="ECO:0000256" key="6">
    <source>
        <dbReference type="ARBA" id="ARBA00023004"/>
    </source>
</evidence>
<keyword evidence="5" id="KW-0560">Oxidoreductase</keyword>
<evidence type="ECO:0000256" key="7">
    <source>
        <dbReference type="ARBA" id="ARBA00025795"/>
    </source>
</evidence>
<feature type="chain" id="PRO_5047405065" description="Heme haloperoxidase family profile domain-containing protein" evidence="8">
    <location>
        <begin position="20"/>
        <end position="417"/>
    </location>
</feature>
<dbReference type="EMBL" id="JBFMKM010000008">
    <property type="protein sequence ID" value="KAL1304902.1"/>
    <property type="molecule type" value="Genomic_DNA"/>
</dbReference>
<evidence type="ECO:0000256" key="1">
    <source>
        <dbReference type="ARBA" id="ARBA00001970"/>
    </source>
</evidence>
<dbReference type="Gene3D" id="1.10.489.10">
    <property type="entry name" value="Chloroperoxidase-like"/>
    <property type="match status" value="1"/>
</dbReference>
<evidence type="ECO:0000256" key="5">
    <source>
        <dbReference type="ARBA" id="ARBA00023002"/>
    </source>
</evidence>
<comment type="cofactor">
    <cofactor evidence="1">
        <name>heme b</name>
        <dbReference type="ChEBI" id="CHEBI:60344"/>
    </cofactor>
</comment>
<keyword evidence="6" id="KW-0408">Iron</keyword>
<feature type="signal peptide" evidence="8">
    <location>
        <begin position="1"/>
        <end position="19"/>
    </location>
</feature>
<proteinExistence type="inferred from homology"/>
<keyword evidence="11" id="KW-1185">Reference proteome</keyword>
<dbReference type="SUPFAM" id="SSF47571">
    <property type="entry name" value="Cloroperoxidase"/>
    <property type="match status" value="1"/>
</dbReference>
<name>A0ABR3PFG6_9PEZI</name>
<evidence type="ECO:0000259" key="9">
    <source>
        <dbReference type="PROSITE" id="PS51405"/>
    </source>
</evidence>
<comment type="caution">
    <text evidence="10">The sequence shown here is derived from an EMBL/GenBank/DDBJ whole genome shotgun (WGS) entry which is preliminary data.</text>
</comment>
<dbReference type="InterPro" id="IPR000028">
    <property type="entry name" value="Chloroperoxidase"/>
</dbReference>
<comment type="similarity">
    <text evidence="7">Belongs to the chloroperoxidase family.</text>
</comment>